<evidence type="ECO:0000256" key="1">
    <source>
        <dbReference type="SAM" id="MobiDB-lite"/>
    </source>
</evidence>
<proteinExistence type="predicted"/>
<dbReference type="Proteomes" id="UP000675880">
    <property type="component" value="Unassembled WGS sequence"/>
</dbReference>
<protein>
    <submittedName>
        <fullName evidence="2">Uncharacterized protein</fullName>
    </submittedName>
</protein>
<organism evidence="2 3">
    <name type="scientific">Nitrospira defluvii</name>
    <dbReference type="NCBI Taxonomy" id="330214"/>
    <lineage>
        <taxon>Bacteria</taxon>
        <taxon>Pseudomonadati</taxon>
        <taxon>Nitrospirota</taxon>
        <taxon>Nitrospiria</taxon>
        <taxon>Nitrospirales</taxon>
        <taxon>Nitrospiraceae</taxon>
        <taxon>Nitrospira</taxon>
    </lineage>
</organism>
<gene>
    <name evidence="2" type="ORF">NSPZN2_40733</name>
</gene>
<accession>A0ABM8RZS0</accession>
<reference evidence="2 3" key="1">
    <citation type="submission" date="2021-02" db="EMBL/GenBank/DDBJ databases">
        <authorList>
            <person name="Han P."/>
        </authorList>
    </citation>
    <scope>NUCLEOTIDE SEQUENCE [LARGE SCALE GENOMIC DNA]</scope>
    <source>
        <strain evidence="2">Candidatus Nitrospira sp. ZN2</strain>
    </source>
</reference>
<evidence type="ECO:0000313" key="3">
    <source>
        <dbReference type="Proteomes" id="UP000675880"/>
    </source>
</evidence>
<feature type="compositionally biased region" description="Polar residues" evidence="1">
    <location>
        <begin position="44"/>
        <end position="59"/>
    </location>
</feature>
<sequence length="124" mass="13142">MGKQGLRGFRMVVAAAFVSCFVAWVGLTVPVQAEMVLGSDAPPGSQTPRSRTPVLQQTPAPVEPSLPLLLAEGSNSCEIVSCGMGIKQTCQITCPADKTPKCSCDCERSIGPMCMDYKANCRCE</sequence>
<keyword evidence="3" id="KW-1185">Reference proteome</keyword>
<name>A0ABM8RZS0_9BACT</name>
<dbReference type="EMBL" id="CAJNBJ010000017">
    <property type="protein sequence ID" value="CAE6780562.1"/>
    <property type="molecule type" value="Genomic_DNA"/>
</dbReference>
<dbReference type="RefSeq" id="WP_213043513.1">
    <property type="nucleotide sequence ID" value="NZ_CAJNBJ010000017.1"/>
</dbReference>
<evidence type="ECO:0000313" key="2">
    <source>
        <dbReference type="EMBL" id="CAE6780562.1"/>
    </source>
</evidence>
<comment type="caution">
    <text evidence="2">The sequence shown here is derived from an EMBL/GenBank/DDBJ whole genome shotgun (WGS) entry which is preliminary data.</text>
</comment>
<feature type="region of interest" description="Disordered" evidence="1">
    <location>
        <begin position="38"/>
        <end position="60"/>
    </location>
</feature>